<proteinExistence type="predicted"/>
<keyword evidence="2" id="KW-1185">Reference proteome</keyword>
<protein>
    <submittedName>
        <fullName evidence="1">Uncharacterized protein</fullName>
    </submittedName>
</protein>
<evidence type="ECO:0000313" key="1">
    <source>
        <dbReference type="EMBL" id="MBC5769149.1"/>
    </source>
</evidence>
<sequence length="206" mass="23716">MSMTYYTVDDLRPGRPGWGVKRFSALNDAISHYRSLPMDGARVLGMADDAHAYELIRCVRLFPGDAQGEDVLAADHWHGGLTKKNAALKDALDVCLESLRPRFLLEPERLIPVPQRKKLRKELREALLWQGYEENYESAIRSVFVGGVGWLSPQDVKKQRQLPLVLRYRVDGMTKDGAYLSLEVEPWEYDLLLEQTRDHYKMKKRG</sequence>
<dbReference type="RefSeq" id="WP_187013529.1">
    <property type="nucleotide sequence ID" value="NZ_JACOQI010000001.1"/>
</dbReference>
<dbReference type="EMBL" id="JACOQI010000001">
    <property type="protein sequence ID" value="MBC5769149.1"/>
    <property type="molecule type" value="Genomic_DNA"/>
</dbReference>
<evidence type="ECO:0000313" key="2">
    <source>
        <dbReference type="Proteomes" id="UP000620327"/>
    </source>
</evidence>
<gene>
    <name evidence="1" type="ORF">H8Z83_02155</name>
</gene>
<name>A0A923MGQ6_9FIRM</name>
<dbReference type="Proteomes" id="UP000620327">
    <property type="component" value="Unassembled WGS sequence"/>
</dbReference>
<reference evidence="1" key="1">
    <citation type="submission" date="2020-08" db="EMBL/GenBank/DDBJ databases">
        <title>Genome public.</title>
        <authorList>
            <person name="Liu C."/>
            <person name="Sun Q."/>
        </authorList>
    </citation>
    <scope>NUCLEOTIDE SEQUENCE</scope>
    <source>
        <strain evidence="1">BX15</strain>
    </source>
</reference>
<organism evidence="1 2">
    <name type="scientific">Dysosmobacter segnis</name>
    <dbReference type="NCBI Taxonomy" id="2763042"/>
    <lineage>
        <taxon>Bacteria</taxon>
        <taxon>Bacillati</taxon>
        <taxon>Bacillota</taxon>
        <taxon>Clostridia</taxon>
        <taxon>Eubacteriales</taxon>
        <taxon>Oscillospiraceae</taxon>
        <taxon>Dysosmobacter</taxon>
    </lineage>
</organism>
<comment type="caution">
    <text evidence="1">The sequence shown here is derived from an EMBL/GenBank/DDBJ whole genome shotgun (WGS) entry which is preliminary data.</text>
</comment>
<dbReference type="AlphaFoldDB" id="A0A923MGQ6"/>
<accession>A0A923MGQ6</accession>